<keyword evidence="3" id="KW-1185">Reference proteome</keyword>
<feature type="chain" id="PRO_5023825906" description="Secreted protein" evidence="1">
    <location>
        <begin position="24"/>
        <end position="70"/>
    </location>
</feature>
<proteinExistence type="predicted"/>
<gene>
    <name evidence="2" type="ORF">EJB05_16494</name>
</gene>
<evidence type="ECO:0000256" key="1">
    <source>
        <dbReference type="SAM" id="SignalP"/>
    </source>
</evidence>
<keyword evidence="1" id="KW-0732">Signal</keyword>
<sequence>MAFNKKAVVASHWVLLLGAIVQGGKNGHSGKPDLPWHCVSKKTARVHATKSMMVELVVLHQKEGFVLDPL</sequence>
<evidence type="ECO:0000313" key="2">
    <source>
        <dbReference type="EMBL" id="TVU34651.1"/>
    </source>
</evidence>
<feature type="signal peptide" evidence="1">
    <location>
        <begin position="1"/>
        <end position="23"/>
    </location>
</feature>
<dbReference type="EMBL" id="RWGY01000009">
    <property type="protein sequence ID" value="TVU34651.1"/>
    <property type="molecule type" value="Genomic_DNA"/>
</dbReference>
<name>A0A5J9VGQ2_9POAL</name>
<organism evidence="2 3">
    <name type="scientific">Eragrostis curvula</name>
    <name type="common">weeping love grass</name>
    <dbReference type="NCBI Taxonomy" id="38414"/>
    <lineage>
        <taxon>Eukaryota</taxon>
        <taxon>Viridiplantae</taxon>
        <taxon>Streptophyta</taxon>
        <taxon>Embryophyta</taxon>
        <taxon>Tracheophyta</taxon>
        <taxon>Spermatophyta</taxon>
        <taxon>Magnoliopsida</taxon>
        <taxon>Liliopsida</taxon>
        <taxon>Poales</taxon>
        <taxon>Poaceae</taxon>
        <taxon>PACMAD clade</taxon>
        <taxon>Chloridoideae</taxon>
        <taxon>Eragrostideae</taxon>
        <taxon>Eragrostidinae</taxon>
        <taxon>Eragrostis</taxon>
    </lineage>
</organism>
<dbReference type="Gramene" id="TVU34651">
    <property type="protein sequence ID" value="TVU34651"/>
    <property type="gene ID" value="EJB05_16494"/>
</dbReference>
<accession>A0A5J9VGQ2</accession>
<comment type="caution">
    <text evidence="2">The sequence shown here is derived from an EMBL/GenBank/DDBJ whole genome shotgun (WGS) entry which is preliminary data.</text>
</comment>
<dbReference type="AlphaFoldDB" id="A0A5J9VGQ2"/>
<evidence type="ECO:0000313" key="3">
    <source>
        <dbReference type="Proteomes" id="UP000324897"/>
    </source>
</evidence>
<protein>
    <recommendedName>
        <fullName evidence="4">Secreted protein</fullName>
    </recommendedName>
</protein>
<reference evidence="2 3" key="1">
    <citation type="journal article" date="2019" name="Sci. Rep.">
        <title>A high-quality genome of Eragrostis curvula grass provides insights into Poaceae evolution and supports new strategies to enhance forage quality.</title>
        <authorList>
            <person name="Carballo J."/>
            <person name="Santos B.A.C.M."/>
            <person name="Zappacosta D."/>
            <person name="Garbus I."/>
            <person name="Selva J.P."/>
            <person name="Gallo C.A."/>
            <person name="Diaz A."/>
            <person name="Albertini E."/>
            <person name="Caccamo M."/>
            <person name="Echenique V."/>
        </authorList>
    </citation>
    <scope>NUCLEOTIDE SEQUENCE [LARGE SCALE GENOMIC DNA]</scope>
    <source>
        <strain evidence="3">cv. Victoria</strain>
        <tissue evidence="2">Leaf</tissue>
    </source>
</reference>
<evidence type="ECO:0008006" key="4">
    <source>
        <dbReference type="Google" id="ProtNLM"/>
    </source>
</evidence>
<dbReference type="Proteomes" id="UP000324897">
    <property type="component" value="Unassembled WGS sequence"/>
</dbReference>